<dbReference type="EMBL" id="LRBV02000008">
    <property type="status" value="NOT_ANNOTATED_CDS"/>
    <property type="molecule type" value="Genomic_DNA"/>
</dbReference>
<dbReference type="GO" id="GO:0016567">
    <property type="term" value="P:protein ubiquitination"/>
    <property type="evidence" value="ECO:0007669"/>
    <property type="project" value="UniProtKB-UniPathway"/>
</dbReference>
<dbReference type="InterPro" id="IPR011989">
    <property type="entry name" value="ARM-like"/>
</dbReference>
<reference evidence="11" key="2">
    <citation type="submission" date="2021-01" db="UniProtKB">
        <authorList>
            <consortium name="EnsemblPlants"/>
        </authorList>
    </citation>
    <scope>IDENTIFICATION</scope>
</reference>
<name>A0A7N2MC94_QUELO</name>
<feature type="domain" description="U-box" evidence="10">
    <location>
        <begin position="261"/>
        <end position="335"/>
    </location>
</feature>
<feature type="domain" description="CCHC-type" evidence="9">
    <location>
        <begin position="597"/>
        <end position="611"/>
    </location>
</feature>
<dbReference type="SMART" id="SM00185">
    <property type="entry name" value="ARM"/>
    <property type="match status" value="7"/>
</dbReference>
<dbReference type="InterPro" id="IPR000225">
    <property type="entry name" value="Armadillo"/>
</dbReference>
<reference evidence="11 12" key="1">
    <citation type="journal article" date="2016" name="G3 (Bethesda)">
        <title>First Draft Assembly and Annotation of the Genome of a California Endemic Oak Quercus lobata Nee (Fagaceae).</title>
        <authorList>
            <person name="Sork V.L."/>
            <person name="Fitz-Gibbon S.T."/>
            <person name="Puiu D."/>
            <person name="Crepeau M."/>
            <person name="Gugger P.F."/>
            <person name="Sherman R."/>
            <person name="Stevens K."/>
            <person name="Langley C.H."/>
            <person name="Pellegrini M."/>
            <person name="Salzberg S.L."/>
        </authorList>
    </citation>
    <scope>NUCLEOTIDE SEQUENCE [LARGE SCALE GENOMIC DNA]</scope>
    <source>
        <strain evidence="11 12">cv. SW786</strain>
    </source>
</reference>
<comment type="catalytic activity">
    <reaction evidence="1">
        <text>S-ubiquitinyl-[E2 ubiquitin-conjugating enzyme]-L-cysteine + [acceptor protein]-L-lysine = [E2 ubiquitin-conjugating enzyme]-L-cysteine + N(6)-ubiquitinyl-[acceptor protein]-L-lysine.</text>
        <dbReference type="EC" id="2.3.2.27"/>
    </reaction>
</comment>
<dbReference type="InterPro" id="IPR003613">
    <property type="entry name" value="Ubox_domain"/>
</dbReference>
<keyword evidence="6" id="KW-0863">Zinc-finger</keyword>
<evidence type="ECO:0000313" key="11">
    <source>
        <dbReference type="EnsemblPlants" id="QL08p046141:mrna"/>
    </source>
</evidence>
<dbReference type="AlphaFoldDB" id="A0A7N2MC94"/>
<evidence type="ECO:0000256" key="4">
    <source>
        <dbReference type="ARBA" id="ARBA00022679"/>
    </source>
</evidence>
<feature type="coiled-coil region" evidence="7">
    <location>
        <begin position="196"/>
        <end position="223"/>
    </location>
</feature>
<dbReference type="Gene3D" id="1.25.10.10">
    <property type="entry name" value="Leucine-rich Repeat Variant"/>
    <property type="match status" value="4"/>
</dbReference>
<dbReference type="GO" id="GO:0008270">
    <property type="term" value="F:zinc ion binding"/>
    <property type="evidence" value="ECO:0007669"/>
    <property type="project" value="UniProtKB-KW"/>
</dbReference>
<keyword evidence="5" id="KW-0677">Repeat</keyword>
<dbReference type="PROSITE" id="PS51698">
    <property type="entry name" value="U_BOX"/>
    <property type="match status" value="1"/>
</dbReference>
<dbReference type="CDD" id="cd16664">
    <property type="entry name" value="RING-Ubox_PUB"/>
    <property type="match status" value="1"/>
</dbReference>
<proteinExistence type="predicted"/>
<evidence type="ECO:0000259" key="10">
    <source>
        <dbReference type="PROSITE" id="PS51698"/>
    </source>
</evidence>
<dbReference type="SMART" id="SM00504">
    <property type="entry name" value="Ubox"/>
    <property type="match status" value="1"/>
</dbReference>
<dbReference type="OMA" id="VKMIMAK"/>
<evidence type="ECO:0000256" key="8">
    <source>
        <dbReference type="SAM" id="MobiDB-lite"/>
    </source>
</evidence>
<evidence type="ECO:0000256" key="1">
    <source>
        <dbReference type="ARBA" id="ARBA00000900"/>
    </source>
</evidence>
<dbReference type="InterPro" id="IPR016024">
    <property type="entry name" value="ARM-type_fold"/>
</dbReference>
<sequence>MMSLDMATSASVGPASEAVTQTVEAILEIVLAANDVLVKKESFKELATYLERIVPILKELNRKNVSDSESLNNAIEILNREIRAAKQLTLECSKRNKVYLLMNCRTIVKRLEDTVKEISRALDLIPMASLDLTSGISEEIGELCDKMQRAEFRAAMAEEEILEKIESGIQERNVDRSYANNLLVLIAEAVGIPTDRSALKKEFEEFKNEIESTRLRKDEAEAIQMDQIMALLERADATSSPREKEIKHFSKRKSLGSQPLEPLQSFYCPITRDVMEDPVETSSGQTFERRAIEKWFADGNKLCPLTMTSLNTSILRPNKTLRQSIEEWKDRNTMITIGSIKPKLNSEEEDEVLHSLEQLQELCEQRDLNREWVILEDYVPTLIQLLAKNRDIRNHSLVILCILAKDSDDAKERIVKADNAIESIVRSLGRRVGERKLAVELLLELSKCHLARDCIGKVQGCILLLVTMSSSDDSQAARDAQALLENLSFSDQNIIQMAKANYFRHLLQRLSTAAMRLNANRNREGNKDDGASLKFSIQEKMDLQPVWTVDEAHNLVSKAERRQGTEGSSRTVPRQTGGVNNRDAAKNPCTRPTAKHCYRCDEPGHSSNACPACKPVHLANHADEYGGELEEGYGDDNLLDAEIADKEAEFLCGVDCTLLTPKQEELSQHHSIFHSLWCFYLDIETLEGNFFNFLVSKPEGQCPSKPEAMIGVRSDNEGPEDVKLIMATTLAEMELTDHNKESLFEGGVLGPLLHFVSHGDPHMKNVAAKALRNLSSLPKIGLQMIKEAAVRPLLDILFSHSASSSSLREHAAGTIMHLAVSTMSQESSQIPVSLLECDEDILRLFSLINLTGPEIQQSIIQTFQALCQSPSAPMIKTKLSQCAAIQVLVQLCEHDDPCVRANVVKLFCCLAEGGDEVTLAEHVNQKCIETLLKIIKSSKDEEEIASVMGIVSNLPELPQITQWLLDAGALPIIFSHLHNGKQNNLYKNQLIENAVGAICRFIVPTNLEWQKSAAGTGIIPVLVQLLESGTTLTKKRAAISLCRFSESSLVLSRLIPKRKGFLCFSAPPETVCPVHGGICSIESSFCLIEADAVRPLVRILGEHDPGACEASLDALLTLIEGERLQSGSKVLGEANAIPPIIKFLGSPSPSLLEKALNALERIFRLVDFKMKYGALAQMPLVDITQRGSGSVKSLAARILAHLNVLHDQSSYF</sequence>
<keyword evidence="12" id="KW-1185">Reference proteome</keyword>
<keyword evidence="7" id="KW-0175">Coiled coil</keyword>
<keyword evidence="4" id="KW-0808">Transferase</keyword>
<dbReference type="InParanoid" id="A0A7N2MC94"/>
<dbReference type="SUPFAM" id="SSF57850">
    <property type="entry name" value="RING/U-box"/>
    <property type="match status" value="1"/>
</dbReference>
<dbReference type="CDD" id="cd21037">
    <property type="entry name" value="MLKL_NTD"/>
    <property type="match status" value="1"/>
</dbReference>
<evidence type="ECO:0000256" key="3">
    <source>
        <dbReference type="ARBA" id="ARBA00012483"/>
    </source>
</evidence>
<dbReference type="InterPro" id="IPR001878">
    <property type="entry name" value="Znf_CCHC"/>
</dbReference>
<dbReference type="EC" id="2.3.2.27" evidence="3"/>
<dbReference type="InterPro" id="IPR059179">
    <property type="entry name" value="MLKL-like_MCAfunc"/>
</dbReference>
<feature type="compositionally biased region" description="Polar residues" evidence="8">
    <location>
        <begin position="565"/>
        <end position="579"/>
    </location>
</feature>
<dbReference type="InterPro" id="IPR036537">
    <property type="entry name" value="Adaptor_Cbl_N_dom_sf"/>
</dbReference>
<dbReference type="PANTHER" id="PTHR45958">
    <property type="entry name" value="RING-TYPE E3 UBIQUITIN TRANSFERASE"/>
    <property type="match status" value="1"/>
</dbReference>
<dbReference type="InterPro" id="IPR052608">
    <property type="entry name" value="U-box_domain_protein"/>
</dbReference>
<dbReference type="PANTHER" id="PTHR45958:SF5">
    <property type="entry name" value="RING-TYPE E3 UBIQUITIN TRANSFERASE"/>
    <property type="match status" value="1"/>
</dbReference>
<dbReference type="UniPathway" id="UPA00143"/>
<evidence type="ECO:0000256" key="5">
    <source>
        <dbReference type="ARBA" id="ARBA00022737"/>
    </source>
</evidence>
<dbReference type="Pfam" id="PF00514">
    <property type="entry name" value="Arm"/>
    <property type="match status" value="1"/>
</dbReference>
<evidence type="ECO:0000259" key="9">
    <source>
        <dbReference type="PROSITE" id="PS50158"/>
    </source>
</evidence>
<dbReference type="EnsemblPlants" id="QL08p046141:mrna">
    <property type="protein sequence ID" value="QL08p046141:mrna"/>
    <property type="gene ID" value="QL08p046141"/>
</dbReference>
<dbReference type="Gene3D" id="3.30.40.10">
    <property type="entry name" value="Zinc/RING finger domain, C3HC4 (zinc finger)"/>
    <property type="match status" value="1"/>
</dbReference>
<dbReference type="PROSITE" id="PS50158">
    <property type="entry name" value="ZF_CCHC"/>
    <property type="match status" value="1"/>
</dbReference>
<dbReference type="SUPFAM" id="SSF48371">
    <property type="entry name" value="ARM repeat"/>
    <property type="match status" value="3"/>
</dbReference>
<dbReference type="GO" id="GO:0061630">
    <property type="term" value="F:ubiquitin protein ligase activity"/>
    <property type="evidence" value="ECO:0007669"/>
    <property type="project" value="UniProtKB-EC"/>
</dbReference>
<dbReference type="GO" id="GO:0007166">
    <property type="term" value="P:cell surface receptor signaling pathway"/>
    <property type="evidence" value="ECO:0007669"/>
    <property type="project" value="InterPro"/>
</dbReference>
<evidence type="ECO:0000313" key="12">
    <source>
        <dbReference type="Proteomes" id="UP000594261"/>
    </source>
</evidence>
<dbReference type="GO" id="GO:0003676">
    <property type="term" value="F:nucleic acid binding"/>
    <property type="evidence" value="ECO:0007669"/>
    <property type="project" value="InterPro"/>
</dbReference>
<dbReference type="Pfam" id="PF04564">
    <property type="entry name" value="U-box"/>
    <property type="match status" value="1"/>
</dbReference>
<keyword evidence="6" id="KW-0862">Zinc</keyword>
<comment type="pathway">
    <text evidence="2">Protein modification; protein ubiquitination.</text>
</comment>
<dbReference type="Proteomes" id="UP000594261">
    <property type="component" value="Chromosome 8"/>
</dbReference>
<protein>
    <recommendedName>
        <fullName evidence="3">RING-type E3 ubiquitin transferase</fullName>
        <ecNumber evidence="3">2.3.2.27</ecNumber>
    </recommendedName>
</protein>
<accession>A0A7N2MC94</accession>
<dbReference type="InterPro" id="IPR013083">
    <property type="entry name" value="Znf_RING/FYVE/PHD"/>
</dbReference>
<evidence type="ECO:0000256" key="7">
    <source>
        <dbReference type="SAM" id="Coils"/>
    </source>
</evidence>
<dbReference type="Gramene" id="QL08p046141:mrna">
    <property type="protein sequence ID" value="QL08p046141:mrna"/>
    <property type="gene ID" value="QL08p046141"/>
</dbReference>
<keyword evidence="6" id="KW-0479">Metal-binding</keyword>
<dbReference type="Gene3D" id="1.20.930.20">
    <property type="entry name" value="Adaptor protein Cbl, N-terminal domain"/>
    <property type="match status" value="1"/>
</dbReference>
<dbReference type="InterPro" id="IPR045210">
    <property type="entry name" value="RING-Ubox_PUB"/>
</dbReference>
<evidence type="ECO:0000256" key="2">
    <source>
        <dbReference type="ARBA" id="ARBA00004906"/>
    </source>
</evidence>
<feature type="region of interest" description="Disordered" evidence="8">
    <location>
        <begin position="559"/>
        <end position="587"/>
    </location>
</feature>
<organism evidence="11 12">
    <name type="scientific">Quercus lobata</name>
    <name type="common">Valley oak</name>
    <dbReference type="NCBI Taxonomy" id="97700"/>
    <lineage>
        <taxon>Eukaryota</taxon>
        <taxon>Viridiplantae</taxon>
        <taxon>Streptophyta</taxon>
        <taxon>Embryophyta</taxon>
        <taxon>Tracheophyta</taxon>
        <taxon>Spermatophyta</taxon>
        <taxon>Magnoliopsida</taxon>
        <taxon>eudicotyledons</taxon>
        <taxon>Gunneridae</taxon>
        <taxon>Pentapetalae</taxon>
        <taxon>rosids</taxon>
        <taxon>fabids</taxon>
        <taxon>Fagales</taxon>
        <taxon>Fagaceae</taxon>
        <taxon>Quercus</taxon>
    </lineage>
</organism>
<evidence type="ECO:0000256" key="6">
    <source>
        <dbReference type="PROSITE-ProRule" id="PRU00047"/>
    </source>
</evidence>